<comment type="caution">
    <text evidence="1">The sequence shown here is derived from an EMBL/GenBank/DDBJ whole genome shotgun (WGS) entry which is preliminary data.</text>
</comment>
<reference evidence="1" key="1">
    <citation type="submission" date="2020-08" db="EMBL/GenBank/DDBJ databases">
        <title>Multicomponent nature underlies the extraordinary mechanical properties of spider dragline silk.</title>
        <authorList>
            <person name="Kono N."/>
            <person name="Nakamura H."/>
            <person name="Mori M."/>
            <person name="Yoshida Y."/>
            <person name="Ohtoshi R."/>
            <person name="Malay A.D."/>
            <person name="Moran D.A.P."/>
            <person name="Tomita M."/>
            <person name="Numata K."/>
            <person name="Arakawa K."/>
        </authorList>
    </citation>
    <scope>NUCLEOTIDE SEQUENCE</scope>
</reference>
<keyword evidence="2" id="KW-1185">Reference proteome</keyword>
<dbReference type="AlphaFoldDB" id="A0A8X7CHH7"/>
<protein>
    <recommendedName>
        <fullName evidence="3">DUF4817 domain-containing protein</fullName>
    </recommendedName>
</protein>
<dbReference type="EMBL" id="BMAV01019674">
    <property type="protein sequence ID" value="GFY72799.1"/>
    <property type="molecule type" value="Genomic_DNA"/>
</dbReference>
<dbReference type="Proteomes" id="UP000886998">
    <property type="component" value="Unassembled WGS sequence"/>
</dbReference>
<evidence type="ECO:0000313" key="1">
    <source>
        <dbReference type="EMBL" id="GFY72799.1"/>
    </source>
</evidence>
<evidence type="ECO:0000313" key="2">
    <source>
        <dbReference type="Proteomes" id="UP000886998"/>
    </source>
</evidence>
<evidence type="ECO:0008006" key="3">
    <source>
        <dbReference type="Google" id="ProtNLM"/>
    </source>
</evidence>
<organism evidence="1 2">
    <name type="scientific">Trichonephila inaurata madagascariensis</name>
    <dbReference type="NCBI Taxonomy" id="2747483"/>
    <lineage>
        <taxon>Eukaryota</taxon>
        <taxon>Metazoa</taxon>
        <taxon>Ecdysozoa</taxon>
        <taxon>Arthropoda</taxon>
        <taxon>Chelicerata</taxon>
        <taxon>Arachnida</taxon>
        <taxon>Araneae</taxon>
        <taxon>Araneomorphae</taxon>
        <taxon>Entelegynae</taxon>
        <taxon>Araneoidea</taxon>
        <taxon>Nephilidae</taxon>
        <taxon>Trichonephila</taxon>
        <taxon>Trichonephila inaurata</taxon>
    </lineage>
</organism>
<name>A0A8X7CHH7_9ARAC</name>
<accession>A0A8X7CHH7</accession>
<dbReference type="OrthoDB" id="10515996at2759"/>
<proteinExistence type="predicted"/>
<sequence>MKLIRRNPMSPYALRKMIQEFETTGQLGILPGRERRHIPSSSIENVATAVVEASSQSPDGRVNVSFVSCILDMPYFTYGGFCIFIPTKSRLCIN</sequence>
<gene>
    <name evidence="1" type="primary">AVEN_136095_1</name>
    <name evidence="1" type="ORF">TNIN_346921</name>
</gene>